<comment type="subcellular location">
    <subcellularLocation>
        <location evidence="1">Cell membrane</location>
        <topology evidence="1">Multi-pass membrane protein</topology>
    </subcellularLocation>
</comment>
<evidence type="ECO:0000313" key="9">
    <source>
        <dbReference type="Proteomes" id="UP001144256"/>
    </source>
</evidence>
<evidence type="ECO:0000256" key="6">
    <source>
        <dbReference type="SAM" id="Phobius"/>
    </source>
</evidence>
<dbReference type="PANTHER" id="PTHR11360">
    <property type="entry name" value="MONOCARBOXYLATE TRANSPORTER"/>
    <property type="match status" value="1"/>
</dbReference>
<reference evidence="8" key="1">
    <citation type="submission" date="2022-06" db="EMBL/GenBank/DDBJ databases">
        <title>Vallitalea longa sp. nov., an anaerobic bacterium isolated from marine sediment.</title>
        <authorList>
            <person name="Hirano S."/>
            <person name="Terahara T."/>
            <person name="Mori K."/>
            <person name="Hamada M."/>
            <person name="Matsumoto R."/>
            <person name="Kobayashi T."/>
        </authorList>
    </citation>
    <scope>NUCLEOTIDE SEQUENCE</scope>
    <source>
        <strain evidence="8">SH18-1</strain>
    </source>
</reference>
<gene>
    <name evidence="8" type="ORF">SH1V18_05290</name>
</gene>
<dbReference type="AlphaFoldDB" id="A0A9W5Y7Y5"/>
<proteinExistence type="predicted"/>
<accession>A0A9W5Y7Y5</accession>
<dbReference type="RefSeq" id="WP_281811962.1">
    <property type="nucleotide sequence ID" value="NZ_BRLB01000001.1"/>
</dbReference>
<evidence type="ECO:0000259" key="7">
    <source>
        <dbReference type="PROSITE" id="PS50850"/>
    </source>
</evidence>
<sequence length="416" mass="44723">MNKKSWYAWVVLLGAGMILFSVTGLIYNTQSLYIAPILEKFPEFSRASFTLTITISSIVMAILCMSLSKVVKKIGVRKMTMIGGITGVLYLFINSIAQSLIVFYLSAVLLGITITFCVVVTAPTLINSWFAKNSGTLLAIATSVGYAGSMIFSPIIGNWIQTYGYQVAYRNNLIFVAVIMAVGILLIRDNPDSEVGPLWADKESDTKQNTNSKIAVEGLTLAEAKKTKSFYLLLFCAFALSFSITSTMQTMAVYAQGLGYSSVYAGVMMSIYSIVNVVATVPCGFLCDKLGVRTVITSGAVAFIVGILLMMNAAVLPSYTMYVVAGLIAYGMIMPLVPIQLSVKQVFGLKEYAGILGVVSSARTIGAAIGMPALQLVYDIKQSYNIAFVIYIAIAIAIIIMIGLATSKKNLANVKG</sequence>
<feature type="transmembrane region" description="Helical" evidence="6">
    <location>
        <begin position="230"/>
        <end position="251"/>
    </location>
</feature>
<dbReference type="InterPro" id="IPR020846">
    <property type="entry name" value="MFS_dom"/>
</dbReference>
<feature type="transmembrane region" description="Helical" evidence="6">
    <location>
        <begin position="79"/>
        <end position="97"/>
    </location>
</feature>
<comment type="caution">
    <text evidence="8">The sequence shown here is derived from an EMBL/GenBank/DDBJ whole genome shotgun (WGS) entry which is preliminary data.</text>
</comment>
<dbReference type="Proteomes" id="UP001144256">
    <property type="component" value="Unassembled WGS sequence"/>
</dbReference>
<feature type="transmembrane region" description="Helical" evidence="6">
    <location>
        <begin position="321"/>
        <end position="341"/>
    </location>
</feature>
<dbReference type="PROSITE" id="PS50850">
    <property type="entry name" value="MFS"/>
    <property type="match status" value="1"/>
</dbReference>
<feature type="transmembrane region" description="Helical" evidence="6">
    <location>
        <begin position="263"/>
        <end position="287"/>
    </location>
</feature>
<feature type="transmembrane region" description="Helical" evidence="6">
    <location>
        <begin position="168"/>
        <end position="187"/>
    </location>
</feature>
<keyword evidence="3 6" id="KW-0812">Transmembrane</keyword>
<evidence type="ECO:0000256" key="3">
    <source>
        <dbReference type="ARBA" id="ARBA00022692"/>
    </source>
</evidence>
<dbReference type="InterPro" id="IPR011701">
    <property type="entry name" value="MFS"/>
</dbReference>
<feature type="transmembrane region" description="Helical" evidence="6">
    <location>
        <begin position="384"/>
        <end position="405"/>
    </location>
</feature>
<feature type="transmembrane region" description="Helical" evidence="6">
    <location>
        <begin position="47"/>
        <end position="67"/>
    </location>
</feature>
<dbReference type="InterPro" id="IPR050327">
    <property type="entry name" value="Proton-linked_MCT"/>
</dbReference>
<dbReference type="InterPro" id="IPR036259">
    <property type="entry name" value="MFS_trans_sf"/>
</dbReference>
<dbReference type="EMBL" id="BRLB01000001">
    <property type="protein sequence ID" value="GKX28049.1"/>
    <property type="molecule type" value="Genomic_DNA"/>
</dbReference>
<evidence type="ECO:0000256" key="2">
    <source>
        <dbReference type="ARBA" id="ARBA00022448"/>
    </source>
</evidence>
<feature type="transmembrane region" description="Helical" evidence="6">
    <location>
        <begin position="7"/>
        <end position="27"/>
    </location>
</feature>
<dbReference type="Pfam" id="PF07690">
    <property type="entry name" value="MFS_1"/>
    <property type="match status" value="1"/>
</dbReference>
<dbReference type="GO" id="GO:0005886">
    <property type="term" value="C:plasma membrane"/>
    <property type="evidence" value="ECO:0007669"/>
    <property type="project" value="UniProtKB-SubCell"/>
</dbReference>
<keyword evidence="9" id="KW-1185">Reference proteome</keyword>
<feature type="transmembrane region" description="Helical" evidence="6">
    <location>
        <begin position="137"/>
        <end position="156"/>
    </location>
</feature>
<keyword evidence="5 6" id="KW-0472">Membrane</keyword>
<organism evidence="8 9">
    <name type="scientific">Vallitalea longa</name>
    <dbReference type="NCBI Taxonomy" id="2936439"/>
    <lineage>
        <taxon>Bacteria</taxon>
        <taxon>Bacillati</taxon>
        <taxon>Bacillota</taxon>
        <taxon>Clostridia</taxon>
        <taxon>Lachnospirales</taxon>
        <taxon>Vallitaleaceae</taxon>
        <taxon>Vallitalea</taxon>
    </lineage>
</organism>
<feature type="transmembrane region" description="Helical" evidence="6">
    <location>
        <begin position="103"/>
        <end position="125"/>
    </location>
</feature>
<protein>
    <submittedName>
        <fullName evidence="8">MFS transporter</fullName>
    </submittedName>
</protein>
<dbReference type="Gene3D" id="1.20.1250.20">
    <property type="entry name" value="MFS general substrate transporter like domains"/>
    <property type="match status" value="2"/>
</dbReference>
<evidence type="ECO:0000256" key="1">
    <source>
        <dbReference type="ARBA" id="ARBA00004651"/>
    </source>
</evidence>
<evidence type="ECO:0000313" key="8">
    <source>
        <dbReference type="EMBL" id="GKX28049.1"/>
    </source>
</evidence>
<dbReference type="GO" id="GO:0022857">
    <property type="term" value="F:transmembrane transporter activity"/>
    <property type="evidence" value="ECO:0007669"/>
    <property type="project" value="InterPro"/>
</dbReference>
<feature type="transmembrane region" description="Helical" evidence="6">
    <location>
        <begin position="294"/>
        <end position="315"/>
    </location>
</feature>
<evidence type="ECO:0000256" key="5">
    <source>
        <dbReference type="ARBA" id="ARBA00023136"/>
    </source>
</evidence>
<feature type="domain" description="Major facilitator superfamily (MFS) profile" evidence="7">
    <location>
        <begin position="9"/>
        <end position="410"/>
    </location>
</feature>
<evidence type="ECO:0000256" key="4">
    <source>
        <dbReference type="ARBA" id="ARBA00022989"/>
    </source>
</evidence>
<keyword evidence="2" id="KW-0813">Transport</keyword>
<feature type="transmembrane region" description="Helical" evidence="6">
    <location>
        <begin position="353"/>
        <end position="378"/>
    </location>
</feature>
<dbReference type="SUPFAM" id="SSF103473">
    <property type="entry name" value="MFS general substrate transporter"/>
    <property type="match status" value="1"/>
</dbReference>
<name>A0A9W5Y7Y5_9FIRM</name>
<keyword evidence="4 6" id="KW-1133">Transmembrane helix</keyword>